<dbReference type="AlphaFoldDB" id="A0A916RDZ4"/>
<dbReference type="PANTHER" id="PTHR30472:SF24">
    <property type="entry name" value="FERRIC ENTEROBACTIN TRANSPORT SYSTEM PERMEASE PROTEIN FEPG"/>
    <property type="match status" value="1"/>
</dbReference>
<comment type="subcellular location">
    <subcellularLocation>
        <location evidence="1">Cell membrane</location>
        <topology evidence="1">Multi-pass membrane protein</topology>
    </subcellularLocation>
</comment>
<reference evidence="9 10" key="1">
    <citation type="journal article" date="2014" name="Int. J. Syst. Evol. Microbiol.">
        <title>Complete genome sequence of Corynebacterium casei LMG S-19264T (=DSM 44701T), isolated from a smear-ripened cheese.</title>
        <authorList>
            <consortium name="US DOE Joint Genome Institute (JGI-PGF)"/>
            <person name="Walter F."/>
            <person name="Albersmeier A."/>
            <person name="Kalinowski J."/>
            <person name="Ruckert C."/>
        </authorList>
    </citation>
    <scope>NUCLEOTIDE SEQUENCE [LARGE SCALE GENOMIC DNA]</scope>
    <source>
        <strain evidence="9 10">CGMCC 1.15896</strain>
    </source>
</reference>
<evidence type="ECO:0000256" key="8">
    <source>
        <dbReference type="SAM" id="Phobius"/>
    </source>
</evidence>
<name>A0A916RDZ4_9HYPH</name>
<feature type="transmembrane region" description="Helical" evidence="8">
    <location>
        <begin position="246"/>
        <end position="273"/>
    </location>
</feature>
<evidence type="ECO:0000256" key="7">
    <source>
        <dbReference type="ARBA" id="ARBA00023136"/>
    </source>
</evidence>
<evidence type="ECO:0000256" key="5">
    <source>
        <dbReference type="ARBA" id="ARBA00022692"/>
    </source>
</evidence>
<organism evidence="9 10">
    <name type="scientific">Pelagibacterium lentulum</name>
    <dbReference type="NCBI Taxonomy" id="2029865"/>
    <lineage>
        <taxon>Bacteria</taxon>
        <taxon>Pseudomonadati</taxon>
        <taxon>Pseudomonadota</taxon>
        <taxon>Alphaproteobacteria</taxon>
        <taxon>Hyphomicrobiales</taxon>
        <taxon>Devosiaceae</taxon>
        <taxon>Pelagibacterium</taxon>
    </lineage>
</organism>
<keyword evidence="4" id="KW-1003">Cell membrane</keyword>
<dbReference type="InterPro" id="IPR000522">
    <property type="entry name" value="ABC_transptr_permease_BtuC"/>
</dbReference>
<dbReference type="GO" id="GO:0005886">
    <property type="term" value="C:plasma membrane"/>
    <property type="evidence" value="ECO:0007669"/>
    <property type="project" value="UniProtKB-SubCell"/>
</dbReference>
<feature type="transmembrane region" description="Helical" evidence="8">
    <location>
        <begin position="314"/>
        <end position="335"/>
    </location>
</feature>
<dbReference type="EMBL" id="BMKB01000003">
    <property type="protein sequence ID" value="GGA49800.1"/>
    <property type="molecule type" value="Genomic_DNA"/>
</dbReference>
<accession>A0A916RDZ4</accession>
<keyword evidence="3" id="KW-0813">Transport</keyword>
<evidence type="ECO:0000256" key="3">
    <source>
        <dbReference type="ARBA" id="ARBA00022448"/>
    </source>
</evidence>
<sequence length="342" mass="35522">MISLAHPGARMPLLLSTLLLLFLASLVLGVAFGSTWIPPEQVALTFAGLGERTQTIIIMNLRLPRVVLAALAGGAVAAAGFLLQRITRNELASPAVLGVIDGAALGVVLMLTLFSNESNQLSIPITYQPLAAALGAIAAISLVFGLAGRQSVSAIRLLLFGIAIAAIAKAITVVLMIVGPIYRTTQAARWIAGAVNEASWNEIHIVTAVLIPVLILVLIAIRSLPPADLDESSARSVGLDLPVYRLGIFALAALLTACAVAFVGGIGFIGLIAPHLARLMVGRNVYASLLGSILIGAIMLIGADLVVRVLFTPLEVPAGTVTAIVGAPYFLYLLMRSQAHNG</sequence>
<evidence type="ECO:0000256" key="6">
    <source>
        <dbReference type="ARBA" id="ARBA00022989"/>
    </source>
</evidence>
<dbReference type="Proteomes" id="UP000596977">
    <property type="component" value="Unassembled WGS sequence"/>
</dbReference>
<protein>
    <submittedName>
        <fullName evidence="9">Siderophore transport system permease protein YfhA</fullName>
    </submittedName>
</protein>
<dbReference type="SUPFAM" id="SSF81345">
    <property type="entry name" value="ABC transporter involved in vitamin B12 uptake, BtuC"/>
    <property type="match status" value="1"/>
</dbReference>
<comment type="similarity">
    <text evidence="2">Belongs to the binding-protein-dependent transport system permease family. FecCD subfamily.</text>
</comment>
<dbReference type="Pfam" id="PF01032">
    <property type="entry name" value="FecCD"/>
    <property type="match status" value="1"/>
</dbReference>
<dbReference type="GO" id="GO:0033214">
    <property type="term" value="P:siderophore-iron import into cell"/>
    <property type="evidence" value="ECO:0007669"/>
    <property type="project" value="TreeGrafter"/>
</dbReference>
<proteinExistence type="inferred from homology"/>
<comment type="caution">
    <text evidence="9">The sequence shown here is derived from an EMBL/GenBank/DDBJ whole genome shotgun (WGS) entry which is preliminary data.</text>
</comment>
<dbReference type="Gene3D" id="1.10.3470.10">
    <property type="entry name" value="ABC transporter involved in vitamin B12 uptake, BtuC"/>
    <property type="match status" value="1"/>
</dbReference>
<feature type="transmembrane region" description="Helical" evidence="8">
    <location>
        <begin position="285"/>
        <end position="307"/>
    </location>
</feature>
<dbReference type="CDD" id="cd06550">
    <property type="entry name" value="TM_ABC_iron-siderophores_like"/>
    <property type="match status" value="1"/>
</dbReference>
<keyword evidence="5 8" id="KW-0812">Transmembrane</keyword>
<feature type="transmembrane region" description="Helical" evidence="8">
    <location>
        <begin position="66"/>
        <end position="83"/>
    </location>
</feature>
<evidence type="ECO:0000313" key="9">
    <source>
        <dbReference type="EMBL" id="GGA49800.1"/>
    </source>
</evidence>
<dbReference type="GO" id="GO:0022857">
    <property type="term" value="F:transmembrane transporter activity"/>
    <property type="evidence" value="ECO:0007669"/>
    <property type="project" value="InterPro"/>
</dbReference>
<evidence type="ECO:0000256" key="2">
    <source>
        <dbReference type="ARBA" id="ARBA00007935"/>
    </source>
</evidence>
<evidence type="ECO:0000256" key="4">
    <source>
        <dbReference type="ARBA" id="ARBA00022475"/>
    </source>
</evidence>
<dbReference type="InterPro" id="IPR037294">
    <property type="entry name" value="ABC_BtuC-like"/>
</dbReference>
<feature type="transmembrane region" description="Helical" evidence="8">
    <location>
        <begin position="158"/>
        <end position="183"/>
    </location>
</feature>
<dbReference type="FunFam" id="1.10.3470.10:FF:000001">
    <property type="entry name" value="Vitamin B12 ABC transporter permease BtuC"/>
    <property type="match status" value="1"/>
</dbReference>
<feature type="transmembrane region" description="Helical" evidence="8">
    <location>
        <begin position="203"/>
        <end position="225"/>
    </location>
</feature>
<evidence type="ECO:0000256" key="1">
    <source>
        <dbReference type="ARBA" id="ARBA00004651"/>
    </source>
</evidence>
<feature type="transmembrane region" description="Helical" evidence="8">
    <location>
        <begin position="126"/>
        <end position="146"/>
    </location>
</feature>
<keyword evidence="6 8" id="KW-1133">Transmembrane helix</keyword>
<keyword evidence="10" id="KW-1185">Reference proteome</keyword>
<dbReference type="PANTHER" id="PTHR30472">
    <property type="entry name" value="FERRIC ENTEROBACTIN TRANSPORT SYSTEM PERMEASE PROTEIN"/>
    <property type="match status" value="1"/>
</dbReference>
<dbReference type="OrthoDB" id="9811975at2"/>
<keyword evidence="7 8" id="KW-0472">Membrane</keyword>
<feature type="transmembrane region" description="Helical" evidence="8">
    <location>
        <begin position="95"/>
        <end position="114"/>
    </location>
</feature>
<evidence type="ECO:0000313" key="10">
    <source>
        <dbReference type="Proteomes" id="UP000596977"/>
    </source>
</evidence>
<dbReference type="RefSeq" id="WP_127074304.1">
    <property type="nucleotide sequence ID" value="NZ_BMKB01000003.1"/>
</dbReference>
<gene>
    <name evidence="9" type="primary">yfhA</name>
    <name evidence="9" type="ORF">GCM10011499_19640</name>
</gene>